<keyword evidence="11" id="KW-1185">Reference proteome</keyword>
<dbReference type="PRINTS" id="PR00062">
    <property type="entry name" value="RIBOSOMALL20"/>
</dbReference>
<dbReference type="InterPro" id="IPR035566">
    <property type="entry name" value="Ribosomal_protein_bL20_C"/>
</dbReference>
<keyword evidence="4 8" id="KW-0689">Ribosomal protein</keyword>
<protein>
    <recommendedName>
        <fullName evidence="7 8">Large ribosomal subunit protein bL20</fullName>
    </recommendedName>
</protein>
<evidence type="ECO:0000256" key="1">
    <source>
        <dbReference type="ARBA" id="ARBA00007698"/>
    </source>
</evidence>
<dbReference type="InterPro" id="IPR005813">
    <property type="entry name" value="Ribosomal_bL20"/>
</dbReference>
<dbReference type="PROSITE" id="PS00937">
    <property type="entry name" value="RIBOSOMAL_L20"/>
    <property type="match status" value="1"/>
</dbReference>
<sequence>MPRVKGGTVTRKRRKKVIKLAKGYYGSKHTLFKVANQQVMKSGQYAYRDRRQKKRDFRKLWITRINAAARINGLSYSRLMHGLKVAGIDVNRKMLADLAVTDAAAFAALADQAKKSINK</sequence>
<evidence type="ECO:0000256" key="5">
    <source>
        <dbReference type="ARBA" id="ARBA00023274"/>
    </source>
</evidence>
<organism evidence="10 11">
    <name type="scientific">Planococcus lenghuensis</name>
    <dbReference type="NCBI Taxonomy" id="2213202"/>
    <lineage>
        <taxon>Bacteria</taxon>
        <taxon>Bacillati</taxon>
        <taxon>Bacillota</taxon>
        <taxon>Bacilli</taxon>
        <taxon>Bacillales</taxon>
        <taxon>Caryophanaceae</taxon>
        <taxon>Planococcus</taxon>
    </lineage>
</organism>
<accession>A0A1Q2KXK1</accession>
<gene>
    <name evidence="8" type="primary">rplT</name>
    <name evidence="10" type="ORF">B0X71_06850</name>
</gene>
<dbReference type="NCBIfam" id="TIGR01032">
    <property type="entry name" value="rplT_bact"/>
    <property type="match status" value="1"/>
</dbReference>
<dbReference type="GO" id="GO:0000027">
    <property type="term" value="P:ribosomal large subunit assembly"/>
    <property type="evidence" value="ECO:0007669"/>
    <property type="project" value="UniProtKB-UniRule"/>
</dbReference>
<keyword evidence="2 8" id="KW-0699">rRNA-binding</keyword>
<dbReference type="Gene3D" id="6.10.160.10">
    <property type="match status" value="1"/>
</dbReference>
<dbReference type="OrthoDB" id="9808966at2"/>
<reference evidence="10 11" key="1">
    <citation type="submission" date="2017-02" db="EMBL/GenBank/DDBJ databases">
        <title>The complete genomic sequence of a novel cold adapted crude oil-degrading bacterium Planococcus qaidamina Y42.</title>
        <authorList>
            <person name="Yang R."/>
        </authorList>
    </citation>
    <scope>NUCLEOTIDE SEQUENCE [LARGE SCALE GENOMIC DNA]</scope>
    <source>
        <strain evidence="10 11">Y42</strain>
    </source>
</reference>
<evidence type="ECO:0000313" key="10">
    <source>
        <dbReference type="EMBL" id="AQQ52834.1"/>
    </source>
</evidence>
<dbReference type="GO" id="GO:0005840">
    <property type="term" value="C:ribosome"/>
    <property type="evidence" value="ECO:0007669"/>
    <property type="project" value="UniProtKB-KW"/>
</dbReference>
<dbReference type="FunFam" id="1.10.1900.20:FF:000001">
    <property type="entry name" value="50S ribosomal protein L20"/>
    <property type="match status" value="1"/>
</dbReference>
<dbReference type="PANTHER" id="PTHR10986">
    <property type="entry name" value="39S RIBOSOMAL PROTEIN L20"/>
    <property type="match status" value="1"/>
</dbReference>
<dbReference type="Pfam" id="PF00453">
    <property type="entry name" value="Ribosomal_L20"/>
    <property type="match status" value="1"/>
</dbReference>
<evidence type="ECO:0000256" key="8">
    <source>
        <dbReference type="HAMAP-Rule" id="MF_00382"/>
    </source>
</evidence>
<keyword evidence="5 8" id="KW-0687">Ribonucleoprotein</keyword>
<dbReference type="RefSeq" id="WP_077588712.1">
    <property type="nucleotide sequence ID" value="NZ_CP019640.1"/>
</dbReference>
<evidence type="ECO:0000256" key="4">
    <source>
        <dbReference type="ARBA" id="ARBA00022980"/>
    </source>
</evidence>
<proteinExistence type="inferred from homology"/>
<comment type="function">
    <text evidence="6 8 9">Binds directly to 23S ribosomal RNA and is necessary for the in vitro assembly process of the 50S ribosomal subunit. It is not involved in the protein synthesizing functions of that subunit.</text>
</comment>
<evidence type="ECO:0000256" key="3">
    <source>
        <dbReference type="ARBA" id="ARBA00022884"/>
    </source>
</evidence>
<dbReference type="KEGG" id="pmar:B0X71_06850"/>
<evidence type="ECO:0000256" key="9">
    <source>
        <dbReference type="RuleBase" id="RU000560"/>
    </source>
</evidence>
<dbReference type="GO" id="GO:0019843">
    <property type="term" value="F:rRNA binding"/>
    <property type="evidence" value="ECO:0007669"/>
    <property type="project" value="UniProtKB-UniRule"/>
</dbReference>
<dbReference type="SUPFAM" id="SSF74731">
    <property type="entry name" value="Ribosomal protein L20"/>
    <property type="match status" value="1"/>
</dbReference>
<comment type="similarity">
    <text evidence="1 8 9">Belongs to the bacterial ribosomal protein bL20 family.</text>
</comment>
<dbReference type="GO" id="GO:1990904">
    <property type="term" value="C:ribonucleoprotein complex"/>
    <property type="evidence" value="ECO:0007669"/>
    <property type="project" value="UniProtKB-KW"/>
</dbReference>
<dbReference type="Gene3D" id="1.10.1900.20">
    <property type="entry name" value="Ribosomal protein L20"/>
    <property type="match status" value="1"/>
</dbReference>
<evidence type="ECO:0000256" key="7">
    <source>
        <dbReference type="ARBA" id="ARBA00035172"/>
    </source>
</evidence>
<dbReference type="InterPro" id="IPR049946">
    <property type="entry name" value="RIBOSOMAL_L20_CS"/>
</dbReference>
<evidence type="ECO:0000313" key="11">
    <source>
        <dbReference type="Proteomes" id="UP000188184"/>
    </source>
</evidence>
<dbReference type="GO" id="GO:0003735">
    <property type="term" value="F:structural constituent of ribosome"/>
    <property type="evidence" value="ECO:0007669"/>
    <property type="project" value="InterPro"/>
</dbReference>
<dbReference type="AlphaFoldDB" id="A0A1Q2KXK1"/>
<dbReference type="HAMAP" id="MF_00382">
    <property type="entry name" value="Ribosomal_bL20"/>
    <property type="match status" value="1"/>
</dbReference>
<keyword evidence="3 8" id="KW-0694">RNA-binding</keyword>
<dbReference type="Proteomes" id="UP000188184">
    <property type="component" value="Chromosome"/>
</dbReference>
<evidence type="ECO:0000256" key="2">
    <source>
        <dbReference type="ARBA" id="ARBA00022730"/>
    </source>
</evidence>
<evidence type="ECO:0000256" key="6">
    <source>
        <dbReference type="ARBA" id="ARBA00024775"/>
    </source>
</evidence>
<name>A0A1Q2KXK1_9BACL</name>
<dbReference type="EMBL" id="CP019640">
    <property type="protein sequence ID" value="AQQ52834.1"/>
    <property type="molecule type" value="Genomic_DNA"/>
</dbReference>
<dbReference type="CDD" id="cd07026">
    <property type="entry name" value="Ribosomal_L20"/>
    <property type="match status" value="1"/>
</dbReference>
<dbReference type="GO" id="GO:0006412">
    <property type="term" value="P:translation"/>
    <property type="evidence" value="ECO:0007669"/>
    <property type="project" value="InterPro"/>
</dbReference>